<dbReference type="GO" id="GO:0016787">
    <property type="term" value="F:hydrolase activity"/>
    <property type="evidence" value="ECO:0007669"/>
    <property type="project" value="UniProtKB-KW"/>
</dbReference>
<keyword evidence="2 5" id="KW-0378">Hydrolase</keyword>
<dbReference type="InterPro" id="IPR029058">
    <property type="entry name" value="AB_hydrolase_fold"/>
</dbReference>
<dbReference type="PANTHER" id="PTHR48081:SF8">
    <property type="entry name" value="ALPHA_BETA HYDROLASE FOLD-3 DOMAIN-CONTAINING PROTEIN-RELATED"/>
    <property type="match status" value="1"/>
</dbReference>
<dbReference type="KEGG" id="adv:DJ533_03130"/>
<dbReference type="OrthoDB" id="9806180at2"/>
<keyword evidence="6" id="KW-1185">Reference proteome</keyword>
<reference evidence="5" key="1">
    <citation type="submission" date="2019-08" db="EMBL/GenBank/DDBJ databases">
        <title>The complete genome of Acinetobacter defluvii strain WCHAD010030.</title>
        <authorList>
            <person name="Hu Y."/>
            <person name="Qin J."/>
            <person name="Feng Y."/>
            <person name="Zong Z."/>
        </authorList>
    </citation>
    <scope>NUCLEOTIDE SEQUENCE</scope>
    <source>
        <strain evidence="5">WCHA30</strain>
    </source>
</reference>
<protein>
    <submittedName>
        <fullName evidence="5">Alpha/beta hydrolase</fullName>
    </submittedName>
</protein>
<dbReference type="PANTHER" id="PTHR48081">
    <property type="entry name" value="AB HYDROLASE SUPERFAMILY PROTEIN C4A8.06C"/>
    <property type="match status" value="1"/>
</dbReference>
<evidence type="ECO:0000256" key="3">
    <source>
        <dbReference type="PROSITE-ProRule" id="PRU10038"/>
    </source>
</evidence>
<feature type="domain" description="Alpha/beta hydrolase fold-3" evidence="4">
    <location>
        <begin position="75"/>
        <end position="278"/>
    </location>
</feature>
<organism evidence="5 6">
    <name type="scientific">Acinetobacter defluvii</name>
    <dbReference type="NCBI Taxonomy" id="1871111"/>
    <lineage>
        <taxon>Bacteria</taxon>
        <taxon>Pseudomonadati</taxon>
        <taxon>Pseudomonadota</taxon>
        <taxon>Gammaproteobacteria</taxon>
        <taxon>Moraxellales</taxon>
        <taxon>Moraxellaceae</taxon>
        <taxon>Acinetobacter</taxon>
    </lineage>
</organism>
<feature type="active site" evidence="3">
    <location>
        <position position="149"/>
    </location>
</feature>
<dbReference type="AlphaFoldDB" id="A0A2S2FA33"/>
<comment type="similarity">
    <text evidence="1">Belongs to the 'GDXG' lipolytic enzyme family.</text>
</comment>
<dbReference type="RefSeq" id="WP_065993145.1">
    <property type="nucleotide sequence ID" value="NZ_CP029397.2"/>
</dbReference>
<dbReference type="InterPro" id="IPR002168">
    <property type="entry name" value="Lipase_GDXG_HIS_AS"/>
</dbReference>
<dbReference type="SUPFAM" id="SSF53474">
    <property type="entry name" value="alpha/beta-Hydrolases"/>
    <property type="match status" value="1"/>
</dbReference>
<evidence type="ECO:0000256" key="2">
    <source>
        <dbReference type="ARBA" id="ARBA00022801"/>
    </source>
</evidence>
<dbReference type="PROSITE" id="PS01174">
    <property type="entry name" value="LIPASE_GDXG_SER"/>
    <property type="match status" value="1"/>
</dbReference>
<sequence>MKIHPLMKQFVTEAVLKTSFKMPSRLNLPPTALRFAIEQLTRVFPQPKHVEFRTLRIAGIHAEEIKPQHQTTQMILHIHGGAFFVGSLKTHRAFLSEIAVRTQMQVLHVDYPLAPEHPYPEASDAIYDIYQMLIDQGVQPKDIIVSGDSCGANLALALALKLKKEDPKRMPSGLILMSPFLDLTLTSESLRYNQKHDALLSVEALEAGINYYVPKGINAAMPEISPIFDDLEGLPPTLVQVGSKEILMDDAIRFEKKAKKADVEVSYKLYTGMWHNFQMFSPWFDEAKKALADIAEFAHKLDQS</sequence>
<evidence type="ECO:0000256" key="1">
    <source>
        <dbReference type="ARBA" id="ARBA00010515"/>
    </source>
</evidence>
<dbReference type="PROSITE" id="PS01173">
    <property type="entry name" value="LIPASE_GDXG_HIS"/>
    <property type="match status" value="1"/>
</dbReference>
<name>A0A2S2FA33_9GAMM</name>
<dbReference type="InterPro" id="IPR013094">
    <property type="entry name" value="AB_hydrolase_3"/>
</dbReference>
<gene>
    <name evidence="5" type="ORF">DJ533_03130</name>
</gene>
<evidence type="ECO:0000313" key="6">
    <source>
        <dbReference type="Proteomes" id="UP000245977"/>
    </source>
</evidence>
<accession>A0A2S2FA33</accession>
<dbReference type="Gene3D" id="3.40.50.1820">
    <property type="entry name" value="alpha/beta hydrolase"/>
    <property type="match status" value="1"/>
</dbReference>
<evidence type="ECO:0000259" key="4">
    <source>
        <dbReference type="Pfam" id="PF07859"/>
    </source>
</evidence>
<dbReference type="STRING" id="1871111.GCA_001704615_02078"/>
<proteinExistence type="inferred from homology"/>
<dbReference type="EMBL" id="CP029397">
    <property type="protein sequence ID" value="AWL27655.1"/>
    <property type="molecule type" value="Genomic_DNA"/>
</dbReference>
<dbReference type="InterPro" id="IPR033140">
    <property type="entry name" value="Lipase_GDXG_put_SER_AS"/>
</dbReference>
<evidence type="ECO:0000313" key="5">
    <source>
        <dbReference type="EMBL" id="AWL27655.1"/>
    </source>
</evidence>
<dbReference type="InterPro" id="IPR050300">
    <property type="entry name" value="GDXG_lipolytic_enzyme"/>
</dbReference>
<dbReference type="Proteomes" id="UP000245977">
    <property type="component" value="Chromosome"/>
</dbReference>
<dbReference type="Pfam" id="PF07859">
    <property type="entry name" value="Abhydrolase_3"/>
    <property type="match status" value="1"/>
</dbReference>